<organism evidence="1 2">
    <name type="scientific">Batillaria attramentaria</name>
    <dbReference type="NCBI Taxonomy" id="370345"/>
    <lineage>
        <taxon>Eukaryota</taxon>
        <taxon>Metazoa</taxon>
        <taxon>Spiralia</taxon>
        <taxon>Lophotrochozoa</taxon>
        <taxon>Mollusca</taxon>
        <taxon>Gastropoda</taxon>
        <taxon>Caenogastropoda</taxon>
        <taxon>Sorbeoconcha</taxon>
        <taxon>Cerithioidea</taxon>
        <taxon>Batillariidae</taxon>
        <taxon>Batillaria</taxon>
    </lineage>
</organism>
<dbReference type="AlphaFoldDB" id="A0ABD0LQ97"/>
<name>A0ABD0LQ97_9CAEN</name>
<dbReference type="EMBL" id="JACVVK020000032">
    <property type="protein sequence ID" value="KAK7501252.1"/>
    <property type="molecule type" value="Genomic_DNA"/>
</dbReference>
<evidence type="ECO:0008006" key="3">
    <source>
        <dbReference type="Google" id="ProtNLM"/>
    </source>
</evidence>
<protein>
    <recommendedName>
        <fullName evidence="3">Polyketide synthase</fullName>
    </recommendedName>
</protein>
<gene>
    <name evidence="1" type="ORF">BaRGS_00007377</name>
</gene>
<proteinExistence type="predicted"/>
<evidence type="ECO:0000313" key="2">
    <source>
        <dbReference type="Proteomes" id="UP001519460"/>
    </source>
</evidence>
<reference evidence="1 2" key="1">
    <citation type="journal article" date="2023" name="Sci. Data">
        <title>Genome assembly of the Korean intertidal mud-creeper Batillaria attramentaria.</title>
        <authorList>
            <person name="Patra A.K."/>
            <person name="Ho P.T."/>
            <person name="Jun S."/>
            <person name="Lee S.J."/>
            <person name="Kim Y."/>
            <person name="Won Y.J."/>
        </authorList>
    </citation>
    <scope>NUCLEOTIDE SEQUENCE [LARGE SCALE GENOMIC DNA]</scope>
    <source>
        <strain evidence="1">Wonlab-2016</strain>
    </source>
</reference>
<accession>A0ABD0LQ97</accession>
<feature type="non-terminal residue" evidence="1">
    <location>
        <position position="1"/>
    </location>
</feature>
<dbReference type="Proteomes" id="UP001519460">
    <property type="component" value="Unassembled WGS sequence"/>
</dbReference>
<keyword evidence="2" id="KW-1185">Reference proteome</keyword>
<comment type="caution">
    <text evidence="1">The sequence shown here is derived from an EMBL/GenBank/DDBJ whole genome shotgun (WGS) entry which is preliminary data.</text>
</comment>
<sequence>LVRNSQTAHQPRYTVSRIRAAFFCHSLSEILAVEGVLVLCSVSDLASTADKMYVSRTGSAVHSQHSARQFSKGVETRWP</sequence>
<evidence type="ECO:0000313" key="1">
    <source>
        <dbReference type="EMBL" id="KAK7501252.1"/>
    </source>
</evidence>